<sequence length="146" mass="16414">MKQRLIRRVLTVLAVVAMLAMGFISPSYAATDTASYFAFDTPYDRQTFTIKLTDPNTIQKARDILSGKETNEIHVMGRIKKSKASYNPSWDYELDPSKIGFFSMAIEVCDASIAYVNDHLDEVGGAFLPGSYWCPWSSRLVKEISN</sequence>
<accession>A0ABT3AU75</accession>
<dbReference type="EMBL" id="JAOWRF010000060">
    <property type="protein sequence ID" value="MCV3212660.1"/>
    <property type="molecule type" value="Genomic_DNA"/>
</dbReference>
<dbReference type="Pfam" id="PF23621">
    <property type="entry name" value="BP74_N"/>
    <property type="match status" value="1"/>
</dbReference>
<evidence type="ECO:0000313" key="3">
    <source>
        <dbReference type="EMBL" id="MCV3212660.1"/>
    </source>
</evidence>
<feature type="domain" description="BP74 N-terminal" evidence="2">
    <location>
        <begin position="34"/>
        <end position="145"/>
    </location>
</feature>
<dbReference type="InterPro" id="IPR053344">
    <property type="entry name" value="cAMP-inducible_BP74-like"/>
</dbReference>
<evidence type="ECO:0000256" key="1">
    <source>
        <dbReference type="SAM" id="SignalP"/>
    </source>
</evidence>
<keyword evidence="4" id="KW-1185">Reference proteome</keyword>
<dbReference type="PANTHER" id="PTHR35883">
    <property type="entry name" value="CYCLIC AMP-INDUCIBLE PROTEIN BP74-RELATED"/>
    <property type="match status" value="1"/>
</dbReference>
<dbReference type="InterPro" id="IPR056422">
    <property type="entry name" value="BP74_N"/>
</dbReference>
<evidence type="ECO:0000259" key="2">
    <source>
        <dbReference type="Pfam" id="PF23621"/>
    </source>
</evidence>
<gene>
    <name evidence="3" type="ORF">OGM63_03790</name>
</gene>
<organism evidence="3 4">
    <name type="scientific">Plectonema radiosum NIES-515</name>
    <dbReference type="NCBI Taxonomy" id="2986073"/>
    <lineage>
        <taxon>Bacteria</taxon>
        <taxon>Bacillati</taxon>
        <taxon>Cyanobacteriota</taxon>
        <taxon>Cyanophyceae</taxon>
        <taxon>Oscillatoriophycideae</taxon>
        <taxon>Oscillatoriales</taxon>
        <taxon>Microcoleaceae</taxon>
        <taxon>Plectonema</taxon>
    </lineage>
</organism>
<comment type="caution">
    <text evidence="3">The sequence shown here is derived from an EMBL/GenBank/DDBJ whole genome shotgun (WGS) entry which is preliminary data.</text>
</comment>
<feature type="chain" id="PRO_5046663703" description="BP74 N-terminal domain-containing protein" evidence="1">
    <location>
        <begin position="30"/>
        <end position="146"/>
    </location>
</feature>
<protein>
    <recommendedName>
        <fullName evidence="2">BP74 N-terminal domain-containing protein</fullName>
    </recommendedName>
</protein>
<name>A0ABT3AU75_9CYAN</name>
<proteinExistence type="predicted"/>
<dbReference type="PANTHER" id="PTHR35883:SF1">
    <property type="entry name" value="CALMODULIN-BINDING PROTEIN CAM-BP15-RELATED"/>
    <property type="match status" value="1"/>
</dbReference>
<keyword evidence="1" id="KW-0732">Signal</keyword>
<reference evidence="3 4" key="1">
    <citation type="submission" date="2022-10" db="EMBL/GenBank/DDBJ databases">
        <title>Identification of biosynthetic pathway for the production of the potent trypsin inhibitor radiosumin.</title>
        <authorList>
            <person name="Fewer D.P."/>
            <person name="Delbaje E."/>
            <person name="Ouyang X."/>
            <person name="Agostino P.D."/>
            <person name="Wahlsten M."/>
            <person name="Jokela J."/>
            <person name="Permi P."/>
            <person name="Haapaniemi E."/>
            <person name="Koistinen H."/>
        </authorList>
    </citation>
    <scope>NUCLEOTIDE SEQUENCE [LARGE SCALE GENOMIC DNA]</scope>
    <source>
        <strain evidence="3 4">NIES-515</strain>
    </source>
</reference>
<feature type="signal peptide" evidence="1">
    <location>
        <begin position="1"/>
        <end position="29"/>
    </location>
</feature>
<dbReference type="Proteomes" id="UP001526143">
    <property type="component" value="Unassembled WGS sequence"/>
</dbReference>
<evidence type="ECO:0000313" key="4">
    <source>
        <dbReference type="Proteomes" id="UP001526143"/>
    </source>
</evidence>